<dbReference type="Gene3D" id="1.20.1250.20">
    <property type="entry name" value="MFS general substrate transporter like domains"/>
    <property type="match status" value="2"/>
</dbReference>
<comment type="subcellular location">
    <subcellularLocation>
        <location evidence="1">Membrane</location>
        <topology evidence="1">Multi-pass membrane protein</topology>
    </subcellularLocation>
</comment>
<evidence type="ECO:0000313" key="8">
    <source>
        <dbReference type="EMBL" id="AHE53289.1"/>
    </source>
</evidence>
<keyword evidence="9" id="KW-1185">Reference proteome</keyword>
<dbReference type="InterPro" id="IPR011701">
    <property type="entry name" value="MFS"/>
</dbReference>
<accession>W0A5Q2</accession>
<dbReference type="InterPro" id="IPR020846">
    <property type="entry name" value="MFS_dom"/>
</dbReference>
<dbReference type="PANTHER" id="PTHR23505:SF79">
    <property type="entry name" value="PROTEIN SPINSTER"/>
    <property type="match status" value="1"/>
</dbReference>
<dbReference type="HOGENOM" id="CLU_001265_5_12_5"/>
<proteinExistence type="predicted"/>
<dbReference type="Proteomes" id="UP000018851">
    <property type="component" value="Chromosome"/>
</dbReference>
<gene>
    <name evidence="8" type="ORF">NX02_07820</name>
</gene>
<sequence length="461" mass="48858">MTAPTMASIVEKAGVDQAAPASDVRTGGAYRWYVVFVLFLAYSFSAIDARVLTLLVVPIKRDLQLSDFEISLLQGFAFAILYSLAAIPIGRFVDTSLKRTRLVVGGVLFWSAMTMVCGMVRSFGALFAARVGVGVGEATLSPSAYSLISDYFDRGRRALAISFYAIGYPIGSGLALILGAALLDHFTARGPIEMFGLGAHQPWQMVFIAVGLPGLLIAALVMTIREPERRELTATHGTRMPLSAVFVYLGARWQLYGMLLGSTALIALLAIGTSVWYPTFLIRTYGMSTAEVGFYFGTVMLVCGTIGTLTGGWFAGRLVRRGQADANMRIVLVATILKGVPLVIGPLMPTPQLALAFIALGTLVGQASQGVLLAAIQDVTPNQLRGQVTALTLLGVNLVGMGLGGSVIAAITQFGFADEGALRYSIAITGAVVLPLIVLLIVAGMPAYRRGLQEMMGASTE</sequence>
<reference evidence="8 9" key="1">
    <citation type="submission" date="2013-07" db="EMBL/GenBank/DDBJ databases">
        <title>Completed genome of Sphingomonas sanxanigenens NX02.</title>
        <authorList>
            <person name="Ma T."/>
            <person name="Huang H."/>
            <person name="Wu M."/>
            <person name="Li X."/>
            <person name="Li G."/>
        </authorList>
    </citation>
    <scope>NUCLEOTIDE SEQUENCE [LARGE SCALE GENOMIC DNA]</scope>
    <source>
        <strain evidence="8 9">NX02</strain>
    </source>
</reference>
<feature type="domain" description="Major facilitator superfamily (MFS) profile" evidence="7">
    <location>
        <begin position="34"/>
        <end position="449"/>
    </location>
</feature>
<dbReference type="GO" id="GO:0016020">
    <property type="term" value="C:membrane"/>
    <property type="evidence" value="ECO:0007669"/>
    <property type="project" value="UniProtKB-SubCell"/>
</dbReference>
<feature type="transmembrane region" description="Helical" evidence="6">
    <location>
        <begin position="160"/>
        <end position="183"/>
    </location>
</feature>
<name>W0A5Q2_9SPHN</name>
<dbReference type="PATRIC" id="fig|1123269.5.peg.1525"/>
<evidence type="ECO:0000256" key="2">
    <source>
        <dbReference type="ARBA" id="ARBA00022448"/>
    </source>
</evidence>
<dbReference type="PROSITE" id="PS50850">
    <property type="entry name" value="MFS"/>
    <property type="match status" value="1"/>
</dbReference>
<dbReference type="EMBL" id="CP006644">
    <property type="protein sequence ID" value="AHE53289.1"/>
    <property type="molecule type" value="Genomic_DNA"/>
</dbReference>
<feature type="transmembrane region" description="Helical" evidence="6">
    <location>
        <begin position="203"/>
        <end position="224"/>
    </location>
</feature>
<dbReference type="STRING" id="1123269.NX02_07820"/>
<keyword evidence="5 6" id="KW-0472">Membrane</keyword>
<dbReference type="InterPro" id="IPR036259">
    <property type="entry name" value="MFS_trans_sf"/>
</dbReference>
<dbReference type="KEGG" id="ssan:NX02_07820"/>
<evidence type="ECO:0000256" key="5">
    <source>
        <dbReference type="ARBA" id="ARBA00023136"/>
    </source>
</evidence>
<dbReference type="PANTHER" id="PTHR23505">
    <property type="entry name" value="SPINSTER"/>
    <property type="match status" value="1"/>
</dbReference>
<feature type="transmembrane region" description="Helical" evidence="6">
    <location>
        <begin position="292"/>
        <end position="316"/>
    </location>
</feature>
<keyword evidence="3 6" id="KW-0812">Transmembrane</keyword>
<feature type="transmembrane region" description="Helical" evidence="6">
    <location>
        <begin position="32"/>
        <end position="59"/>
    </location>
</feature>
<feature type="transmembrane region" description="Helical" evidence="6">
    <location>
        <begin position="354"/>
        <end position="376"/>
    </location>
</feature>
<evidence type="ECO:0000256" key="4">
    <source>
        <dbReference type="ARBA" id="ARBA00022989"/>
    </source>
</evidence>
<feature type="transmembrane region" description="Helical" evidence="6">
    <location>
        <begin position="388"/>
        <end position="412"/>
    </location>
</feature>
<feature type="transmembrane region" description="Helical" evidence="6">
    <location>
        <begin position="102"/>
        <end position="121"/>
    </location>
</feature>
<dbReference type="AlphaFoldDB" id="W0A5Q2"/>
<feature type="transmembrane region" description="Helical" evidence="6">
    <location>
        <begin position="127"/>
        <end position="148"/>
    </location>
</feature>
<organism evidence="8 9">
    <name type="scientific">Sphingomonas sanxanigenens DSM 19645 = NX02</name>
    <dbReference type="NCBI Taxonomy" id="1123269"/>
    <lineage>
        <taxon>Bacteria</taxon>
        <taxon>Pseudomonadati</taxon>
        <taxon>Pseudomonadota</taxon>
        <taxon>Alphaproteobacteria</taxon>
        <taxon>Sphingomonadales</taxon>
        <taxon>Sphingomonadaceae</taxon>
        <taxon>Sphingomonas</taxon>
    </lineage>
</organism>
<keyword evidence="4 6" id="KW-1133">Transmembrane helix</keyword>
<feature type="transmembrane region" description="Helical" evidence="6">
    <location>
        <begin position="71"/>
        <end position="90"/>
    </location>
</feature>
<dbReference type="GO" id="GO:0022857">
    <property type="term" value="F:transmembrane transporter activity"/>
    <property type="evidence" value="ECO:0007669"/>
    <property type="project" value="InterPro"/>
</dbReference>
<evidence type="ECO:0000313" key="9">
    <source>
        <dbReference type="Proteomes" id="UP000018851"/>
    </source>
</evidence>
<evidence type="ECO:0000256" key="6">
    <source>
        <dbReference type="SAM" id="Phobius"/>
    </source>
</evidence>
<dbReference type="SUPFAM" id="SSF103473">
    <property type="entry name" value="MFS general substrate transporter"/>
    <property type="match status" value="1"/>
</dbReference>
<evidence type="ECO:0000256" key="3">
    <source>
        <dbReference type="ARBA" id="ARBA00022692"/>
    </source>
</evidence>
<feature type="transmembrane region" description="Helical" evidence="6">
    <location>
        <begin position="328"/>
        <end position="348"/>
    </location>
</feature>
<protein>
    <recommendedName>
        <fullName evidence="7">Major facilitator superfamily (MFS) profile domain-containing protein</fullName>
    </recommendedName>
</protein>
<dbReference type="InterPro" id="IPR044770">
    <property type="entry name" value="MFS_spinster-like"/>
</dbReference>
<feature type="transmembrane region" description="Helical" evidence="6">
    <location>
        <begin position="245"/>
        <end position="272"/>
    </location>
</feature>
<feature type="transmembrane region" description="Helical" evidence="6">
    <location>
        <begin position="424"/>
        <end position="448"/>
    </location>
</feature>
<evidence type="ECO:0000259" key="7">
    <source>
        <dbReference type="PROSITE" id="PS50850"/>
    </source>
</evidence>
<evidence type="ECO:0000256" key="1">
    <source>
        <dbReference type="ARBA" id="ARBA00004141"/>
    </source>
</evidence>
<dbReference type="Pfam" id="PF07690">
    <property type="entry name" value="MFS_1"/>
    <property type="match status" value="1"/>
</dbReference>
<dbReference type="eggNOG" id="COG2271">
    <property type="taxonomic scope" value="Bacteria"/>
</dbReference>
<keyword evidence="2" id="KW-0813">Transport</keyword>